<dbReference type="CDD" id="cd06173">
    <property type="entry name" value="MFS_MefA_like"/>
    <property type="match status" value="1"/>
</dbReference>
<dbReference type="AlphaFoldDB" id="A0A8J3ZC20"/>
<feature type="transmembrane region" description="Helical" evidence="6">
    <location>
        <begin position="258"/>
        <end position="276"/>
    </location>
</feature>
<evidence type="ECO:0000256" key="2">
    <source>
        <dbReference type="ARBA" id="ARBA00022475"/>
    </source>
</evidence>
<dbReference type="GO" id="GO:0022857">
    <property type="term" value="F:transmembrane transporter activity"/>
    <property type="evidence" value="ECO:0007669"/>
    <property type="project" value="InterPro"/>
</dbReference>
<evidence type="ECO:0000256" key="3">
    <source>
        <dbReference type="ARBA" id="ARBA00022692"/>
    </source>
</evidence>
<dbReference type="EMBL" id="BOPG01000064">
    <property type="protein sequence ID" value="GIJ61229.1"/>
    <property type="molecule type" value="Genomic_DNA"/>
</dbReference>
<feature type="domain" description="Major facilitator superfamily (MFS) profile" evidence="7">
    <location>
        <begin position="172"/>
        <end position="417"/>
    </location>
</feature>
<feature type="transmembrane region" description="Helical" evidence="6">
    <location>
        <begin position="383"/>
        <end position="402"/>
    </location>
</feature>
<sequence length="417" mass="43298">MIGMSAWRIPNFRRLWVGSTVSWFGSEIGELALPLLAIITLSASAAEVGVLRAAQFLPFLLATLPFGVLVDRRRRLPLMIGADVGRFLLVGAIPVLVWAGVAHIEILYVLVLVAGALTVLYQLADFAILPRIVATTDLLDANGKLAASQSAAEISGKGVGGLFVQAVSAPFAVLLDAVSYLLSAVSLRRITVDEPSPVPTANASARRDVVEGLRAVVANRYIRPLLGEATTFNLVNEVFILGLLLWTVRDLELGPGPLGLIFTAGGAGTFVGAWYGTRIATRFGYGRALLVTMLVGNTAPLGVLLVTGPGAAALPVLCGVFLLIGLGTGLANVHAVSLRQAATPGDLQGRVNAAYRLFSWGAIPIGAALGGVLAGWFGGHAAMVVGACGIPLATVWVAVSAIPRLKTIHDAADPALT</sequence>
<evidence type="ECO:0000259" key="7">
    <source>
        <dbReference type="PROSITE" id="PS50850"/>
    </source>
</evidence>
<organism evidence="8 9">
    <name type="scientific">Virgisporangium aurantiacum</name>
    <dbReference type="NCBI Taxonomy" id="175570"/>
    <lineage>
        <taxon>Bacteria</taxon>
        <taxon>Bacillati</taxon>
        <taxon>Actinomycetota</taxon>
        <taxon>Actinomycetes</taxon>
        <taxon>Micromonosporales</taxon>
        <taxon>Micromonosporaceae</taxon>
        <taxon>Virgisporangium</taxon>
    </lineage>
</organism>
<evidence type="ECO:0000313" key="9">
    <source>
        <dbReference type="Proteomes" id="UP000612585"/>
    </source>
</evidence>
<feature type="transmembrane region" description="Helical" evidence="6">
    <location>
        <begin position="225"/>
        <end position="246"/>
    </location>
</feature>
<feature type="transmembrane region" description="Helical" evidence="6">
    <location>
        <begin position="288"/>
        <end position="306"/>
    </location>
</feature>
<evidence type="ECO:0000256" key="1">
    <source>
        <dbReference type="ARBA" id="ARBA00004651"/>
    </source>
</evidence>
<reference evidence="8" key="1">
    <citation type="submission" date="2021-01" db="EMBL/GenBank/DDBJ databases">
        <title>Whole genome shotgun sequence of Virgisporangium aurantiacum NBRC 16421.</title>
        <authorList>
            <person name="Komaki H."/>
            <person name="Tamura T."/>
        </authorList>
    </citation>
    <scope>NUCLEOTIDE SEQUENCE</scope>
    <source>
        <strain evidence="8">NBRC 16421</strain>
    </source>
</reference>
<accession>A0A8J3ZC20</accession>
<keyword evidence="5 6" id="KW-0472">Membrane</keyword>
<evidence type="ECO:0000256" key="5">
    <source>
        <dbReference type="ARBA" id="ARBA00023136"/>
    </source>
</evidence>
<feature type="transmembrane region" description="Helical" evidence="6">
    <location>
        <begin position="107"/>
        <end position="124"/>
    </location>
</feature>
<feature type="transmembrane region" description="Helical" evidence="6">
    <location>
        <begin position="55"/>
        <end position="72"/>
    </location>
</feature>
<keyword evidence="9" id="KW-1185">Reference proteome</keyword>
<evidence type="ECO:0000256" key="6">
    <source>
        <dbReference type="SAM" id="Phobius"/>
    </source>
</evidence>
<evidence type="ECO:0000313" key="8">
    <source>
        <dbReference type="EMBL" id="GIJ61229.1"/>
    </source>
</evidence>
<evidence type="ECO:0000256" key="4">
    <source>
        <dbReference type="ARBA" id="ARBA00022989"/>
    </source>
</evidence>
<keyword evidence="4 6" id="KW-1133">Transmembrane helix</keyword>
<proteinExistence type="predicted"/>
<dbReference type="PANTHER" id="PTHR23513:SF6">
    <property type="entry name" value="MAJOR FACILITATOR SUPERFAMILY ASSOCIATED DOMAIN-CONTAINING PROTEIN"/>
    <property type="match status" value="1"/>
</dbReference>
<feature type="transmembrane region" description="Helical" evidence="6">
    <location>
        <begin position="357"/>
        <end position="377"/>
    </location>
</feature>
<dbReference type="GO" id="GO:0005886">
    <property type="term" value="C:plasma membrane"/>
    <property type="evidence" value="ECO:0007669"/>
    <property type="project" value="UniProtKB-SubCell"/>
</dbReference>
<dbReference type="InterPro" id="IPR011701">
    <property type="entry name" value="MFS"/>
</dbReference>
<gene>
    <name evidence="8" type="ORF">Vau01_087450</name>
</gene>
<dbReference type="PANTHER" id="PTHR23513">
    <property type="entry name" value="INTEGRAL MEMBRANE EFFLUX PROTEIN-RELATED"/>
    <property type="match status" value="1"/>
</dbReference>
<protein>
    <submittedName>
        <fullName evidence="8">MFS transporter</fullName>
    </submittedName>
</protein>
<keyword evidence="3 6" id="KW-0812">Transmembrane</keyword>
<name>A0A8J3ZC20_9ACTN</name>
<dbReference type="PROSITE" id="PS50850">
    <property type="entry name" value="MFS"/>
    <property type="match status" value="1"/>
</dbReference>
<dbReference type="InterPro" id="IPR036259">
    <property type="entry name" value="MFS_trans_sf"/>
</dbReference>
<keyword evidence="2" id="KW-1003">Cell membrane</keyword>
<dbReference type="InterPro" id="IPR020846">
    <property type="entry name" value="MFS_dom"/>
</dbReference>
<comment type="subcellular location">
    <subcellularLocation>
        <location evidence="1">Cell membrane</location>
        <topology evidence="1">Multi-pass membrane protein</topology>
    </subcellularLocation>
</comment>
<feature type="transmembrane region" description="Helical" evidence="6">
    <location>
        <begin position="84"/>
        <end position="101"/>
    </location>
</feature>
<dbReference type="Proteomes" id="UP000612585">
    <property type="component" value="Unassembled WGS sequence"/>
</dbReference>
<dbReference type="SUPFAM" id="SSF103473">
    <property type="entry name" value="MFS general substrate transporter"/>
    <property type="match status" value="1"/>
</dbReference>
<dbReference type="Pfam" id="PF07690">
    <property type="entry name" value="MFS_1"/>
    <property type="match status" value="1"/>
</dbReference>
<feature type="transmembrane region" description="Helical" evidence="6">
    <location>
        <begin position="312"/>
        <end position="336"/>
    </location>
</feature>
<dbReference type="Gene3D" id="1.20.1250.20">
    <property type="entry name" value="MFS general substrate transporter like domains"/>
    <property type="match status" value="1"/>
</dbReference>
<comment type="caution">
    <text evidence="8">The sequence shown here is derived from an EMBL/GenBank/DDBJ whole genome shotgun (WGS) entry which is preliminary data.</text>
</comment>